<dbReference type="InterPro" id="IPR003609">
    <property type="entry name" value="Pan_app"/>
</dbReference>
<feature type="domain" description="Apple" evidence="2">
    <location>
        <begin position="20"/>
        <end position="97"/>
    </location>
</feature>
<comment type="caution">
    <text evidence="3">The sequence shown here is derived from an EMBL/GenBank/DDBJ whole genome shotgun (WGS) entry which is preliminary data.</text>
</comment>
<dbReference type="SUPFAM" id="SSF57414">
    <property type="entry name" value="Hairpin loop containing domain-like"/>
    <property type="match status" value="1"/>
</dbReference>
<dbReference type="CDD" id="cd01099">
    <property type="entry name" value="PAN_AP_HGF"/>
    <property type="match status" value="1"/>
</dbReference>
<organism evidence="3 4">
    <name type="scientific">Porites lobata</name>
    <dbReference type="NCBI Taxonomy" id="104759"/>
    <lineage>
        <taxon>Eukaryota</taxon>
        <taxon>Metazoa</taxon>
        <taxon>Cnidaria</taxon>
        <taxon>Anthozoa</taxon>
        <taxon>Hexacorallia</taxon>
        <taxon>Scleractinia</taxon>
        <taxon>Fungiina</taxon>
        <taxon>Poritidae</taxon>
        <taxon>Porites</taxon>
    </lineage>
</organism>
<dbReference type="PROSITE" id="PS50948">
    <property type="entry name" value="PAN"/>
    <property type="match status" value="1"/>
</dbReference>
<feature type="signal peptide" evidence="1">
    <location>
        <begin position="1"/>
        <end position="17"/>
    </location>
</feature>
<dbReference type="Proteomes" id="UP001159405">
    <property type="component" value="Unassembled WGS sequence"/>
</dbReference>
<dbReference type="EMBL" id="CALNXK010000093">
    <property type="protein sequence ID" value="CAH3152300.1"/>
    <property type="molecule type" value="Genomic_DNA"/>
</dbReference>
<dbReference type="Pfam" id="PF00024">
    <property type="entry name" value="PAN_1"/>
    <property type="match status" value="1"/>
</dbReference>
<evidence type="ECO:0000313" key="4">
    <source>
        <dbReference type="Proteomes" id="UP001159405"/>
    </source>
</evidence>
<name>A0ABN8PXF7_9CNID</name>
<keyword evidence="4" id="KW-1185">Reference proteome</keyword>
<accession>A0ABN8PXF7</accession>
<sequence>MTLVLLFIPFFLNVGSAQLCKKVAYSVQGYFLRDHLISTSNVKNIGQCLVACSQDQRCRSINFKFLGSICELNDADREIKPGDYQLNDGYAYSDYPIKKPFTNKTYNMTPLWLEAHATYIDVHYSVTTHQITFVGDDDIRQAQRYKAVLKVPLLAAGQLSDETPLTVNITVNTDVIIGQSSDSDPIFGLSDETNFIGFQTVDINNYPNYAPCFGIEGTSGDILKGTEEKEATSSQISDRFYPDEFVFTLKVHKLRGSCFTAQDGAYNKTALYSERLKLSNGLTLEIYKGGEHERVGIKYIEVIITKSSW</sequence>
<evidence type="ECO:0000256" key="1">
    <source>
        <dbReference type="SAM" id="SignalP"/>
    </source>
</evidence>
<dbReference type="Gene3D" id="3.50.4.10">
    <property type="entry name" value="Hepatocyte Growth Factor"/>
    <property type="match status" value="1"/>
</dbReference>
<keyword evidence="1" id="KW-0732">Signal</keyword>
<evidence type="ECO:0000259" key="2">
    <source>
        <dbReference type="PROSITE" id="PS50948"/>
    </source>
</evidence>
<gene>
    <name evidence="3" type="ORF">PLOB_00048998</name>
</gene>
<proteinExistence type="predicted"/>
<evidence type="ECO:0000313" key="3">
    <source>
        <dbReference type="EMBL" id="CAH3152300.1"/>
    </source>
</evidence>
<protein>
    <recommendedName>
        <fullName evidence="2">Apple domain-containing protein</fullName>
    </recommendedName>
</protein>
<reference evidence="3 4" key="1">
    <citation type="submission" date="2022-05" db="EMBL/GenBank/DDBJ databases">
        <authorList>
            <consortium name="Genoscope - CEA"/>
            <person name="William W."/>
        </authorList>
    </citation>
    <scope>NUCLEOTIDE SEQUENCE [LARGE SCALE GENOMIC DNA]</scope>
</reference>
<feature type="chain" id="PRO_5045709055" description="Apple domain-containing protein" evidence="1">
    <location>
        <begin position="18"/>
        <end position="309"/>
    </location>
</feature>